<dbReference type="PANTHER" id="PTHR30627">
    <property type="entry name" value="PEPTIDOGLYCAN D,D-TRANSPEPTIDASE"/>
    <property type="match status" value="1"/>
</dbReference>
<comment type="subcellular location">
    <subcellularLocation>
        <location evidence="16">Cell inner membrane</location>
        <topology evidence="16">Single-pass membrane protein</topology>
    </subcellularLocation>
    <subcellularLocation>
        <location evidence="1">Membrane</location>
    </subcellularLocation>
</comment>
<dbReference type="GO" id="GO:0043093">
    <property type="term" value="P:FtsZ-dependent cytokinesis"/>
    <property type="evidence" value="ECO:0007669"/>
    <property type="project" value="UniProtKB-UniRule"/>
</dbReference>
<keyword evidence="19" id="KW-1185">Reference proteome</keyword>
<dbReference type="InterPro" id="IPR050515">
    <property type="entry name" value="Beta-lactam/transpept"/>
</dbReference>
<evidence type="ECO:0000313" key="19">
    <source>
        <dbReference type="Proteomes" id="UP000675920"/>
    </source>
</evidence>
<evidence type="ECO:0000256" key="12">
    <source>
        <dbReference type="ARBA" id="ARBA00023136"/>
    </source>
</evidence>
<keyword evidence="13 16" id="KW-0717">Septation</keyword>
<dbReference type="InterPro" id="IPR012338">
    <property type="entry name" value="Beta-lactam/transpept-like"/>
</dbReference>
<comment type="catalytic activity">
    <reaction evidence="16">
        <text>Preferential cleavage: (Ac)2-L-Lys-D-Ala-|-D-Ala. Also transpeptidation of peptidyl-alanyl moieties that are N-acyl substituents of D-alanine.</text>
        <dbReference type="EC" id="3.4.16.4"/>
    </reaction>
</comment>
<reference evidence="20" key="4">
    <citation type="journal article" date="2020" name="Eur. J. Med. Chem.">
        <title>Penicillin binding protein 2a: An overview and a medicinal chemistry perspective.</title>
        <authorList>
            <person name="Shalaby M.W."/>
            <person name="Dokla E.M.E."/>
            <person name="Serya R.A.T."/>
            <person name="Abouzid K.A.M."/>
        </authorList>
    </citation>
    <scope>NUCLEOTIDE SEQUENCE</scope>
</reference>
<dbReference type="Pfam" id="PF03717">
    <property type="entry name" value="PBP_dimer"/>
    <property type="match status" value="1"/>
</dbReference>
<reference evidence="20" key="2">
    <citation type="journal article" date="2008" name="FEMS Microbiol. Rev.">
        <title>Penicillin-binding proteins and beta-lactam resistance.</title>
        <authorList>
            <person name="Zapun A."/>
            <person name="Contreras-Martel C."/>
            <person name="Vernet T."/>
        </authorList>
    </citation>
    <scope>NUCLEOTIDE SEQUENCE</scope>
</reference>
<evidence type="ECO:0000256" key="13">
    <source>
        <dbReference type="ARBA" id="ARBA00023210"/>
    </source>
</evidence>
<feature type="domain" description="Penicillin-binding protein transpeptidase" evidence="17">
    <location>
        <begin position="257"/>
        <end position="552"/>
    </location>
</feature>
<evidence type="ECO:0000256" key="3">
    <source>
        <dbReference type="ARBA" id="ARBA00022519"/>
    </source>
</evidence>
<evidence type="ECO:0000256" key="9">
    <source>
        <dbReference type="ARBA" id="ARBA00022960"/>
    </source>
</evidence>
<keyword evidence="8 16" id="KW-0378">Hydrolase</keyword>
<dbReference type="InterPro" id="IPR036138">
    <property type="entry name" value="PBP_dimer_sf"/>
</dbReference>
<keyword evidence="7 16" id="KW-0812">Transmembrane</keyword>
<proteinExistence type="inferred from homology"/>
<accession>A0A8B6X7R6</accession>
<keyword evidence="11 16" id="KW-1133">Transmembrane helix</keyword>
<dbReference type="GO" id="GO:0008658">
    <property type="term" value="F:penicillin binding"/>
    <property type="evidence" value="ECO:0007669"/>
    <property type="project" value="InterPro"/>
</dbReference>
<dbReference type="UniPathway" id="UPA00219"/>
<dbReference type="GO" id="GO:0008360">
    <property type="term" value="P:regulation of cell shape"/>
    <property type="evidence" value="ECO:0007669"/>
    <property type="project" value="UniProtKB-KW"/>
</dbReference>
<evidence type="ECO:0000256" key="5">
    <source>
        <dbReference type="ARBA" id="ARBA00022645"/>
    </source>
</evidence>
<keyword evidence="6 16" id="KW-0645">Protease</keyword>
<dbReference type="RefSeq" id="WP_034410503.1">
    <property type="nucleotide sequence ID" value="NZ_AXWS01000007.1"/>
</dbReference>
<evidence type="ECO:0000256" key="4">
    <source>
        <dbReference type="ARBA" id="ARBA00022618"/>
    </source>
</evidence>
<keyword evidence="3 16" id="KW-0997">Cell inner membrane</keyword>
<evidence type="ECO:0000256" key="1">
    <source>
        <dbReference type="ARBA" id="ARBA00004370"/>
    </source>
</evidence>
<dbReference type="Pfam" id="PF00905">
    <property type="entry name" value="Transpeptidase"/>
    <property type="match status" value="1"/>
</dbReference>
<dbReference type="Proteomes" id="UP000675920">
    <property type="component" value="Unplaced"/>
</dbReference>
<reference evidence="20" key="5">
    <citation type="submission" date="2025-08" db="UniProtKB">
        <authorList>
            <consortium name="RefSeq"/>
        </authorList>
    </citation>
    <scope>IDENTIFICATION</scope>
</reference>
<dbReference type="SUPFAM" id="SSF56519">
    <property type="entry name" value="Penicillin binding protein dimerisation domain"/>
    <property type="match status" value="1"/>
</dbReference>
<evidence type="ECO:0000256" key="2">
    <source>
        <dbReference type="ARBA" id="ARBA00022475"/>
    </source>
</evidence>
<dbReference type="GO" id="GO:0006508">
    <property type="term" value="P:proteolysis"/>
    <property type="evidence" value="ECO:0007669"/>
    <property type="project" value="UniProtKB-KW"/>
</dbReference>
<dbReference type="GO" id="GO:0005886">
    <property type="term" value="C:plasma membrane"/>
    <property type="evidence" value="ECO:0007669"/>
    <property type="project" value="UniProtKB-SubCell"/>
</dbReference>
<dbReference type="EC" id="3.4.16.4" evidence="16"/>
<name>A0A8B6X7R6_9BURK</name>
<evidence type="ECO:0000256" key="6">
    <source>
        <dbReference type="ARBA" id="ARBA00022670"/>
    </source>
</evidence>
<dbReference type="OrthoDB" id="9789078at2"/>
<dbReference type="GO" id="GO:0009252">
    <property type="term" value="P:peptidoglycan biosynthetic process"/>
    <property type="evidence" value="ECO:0007669"/>
    <property type="project" value="UniProtKB-UniRule"/>
</dbReference>
<keyword evidence="9 16" id="KW-0133">Cell shape</keyword>
<organism evidence="19 20">
    <name type="scientific">Derxia gummosa DSM 723</name>
    <dbReference type="NCBI Taxonomy" id="1121388"/>
    <lineage>
        <taxon>Bacteria</taxon>
        <taxon>Pseudomonadati</taxon>
        <taxon>Pseudomonadota</taxon>
        <taxon>Betaproteobacteria</taxon>
        <taxon>Burkholderiales</taxon>
        <taxon>Alcaligenaceae</taxon>
        <taxon>Derxia</taxon>
    </lineage>
</organism>
<feature type="transmembrane region" description="Helical" evidence="16">
    <location>
        <begin position="27"/>
        <end position="46"/>
    </location>
</feature>
<evidence type="ECO:0000256" key="16">
    <source>
        <dbReference type="HAMAP-Rule" id="MF_02080"/>
    </source>
</evidence>
<evidence type="ECO:0000259" key="18">
    <source>
        <dbReference type="Pfam" id="PF03717"/>
    </source>
</evidence>
<sequence length="583" mass="62631">MRAGAKGVGFASSPVLAVRLPAGRSRLLLLIMTLAFAALFGRALYLQGISTAFLQKQGAQRYERTVILPAMRGKITDRNGSVVASSLPVKAVWADDVPLDNPKLDQLAGLLAMPASALRARLAEDDGKRNKFTYLKRQVGDELAAKVAALAIPGVHERTEFKRYYPEGETLAHVVGFSDIEEVGQEGIERAFNDQLTGRTGKRRVIKDLFGSVVDEGELERTAYDGETLALSIDTKIQSVVFATLKATVEQFRAKAGAAVVLDVRTGEVLALANIPTYDPNDRARLRGEQLRNRVITDQYEPGSIMKPFTVALALNTKRVTPDTPYNTAPGHITIDGKTVGDSHAHGVLTVREIIQKSSNVGTVKIAMPIPPKEMYEFFSSVGFGQAPKIPFPGASAGRVRPWNTWKPIEQATMAYGHGISVSLLQMARAYTVFAREGDIIPITMLRTEKPAVGQRIVSPEVARQMREMLEMASGPGGTAPKAQVVGYRVGGKTGTARKQEGRGYAAGKYISSYVGLAPVSNPRVIIAVMVDEPSSGTYYGGDVAAPAFSQIAGTALRLLNVAPDAPFKASVIAPAPAVEESM</sequence>
<dbReference type="InterPro" id="IPR037532">
    <property type="entry name" value="FtsI_transpept"/>
</dbReference>
<evidence type="ECO:0000256" key="14">
    <source>
        <dbReference type="ARBA" id="ARBA00023306"/>
    </source>
</evidence>
<dbReference type="SUPFAM" id="SSF56601">
    <property type="entry name" value="beta-lactamase/transpeptidase-like"/>
    <property type="match status" value="1"/>
</dbReference>
<feature type="domain" description="Penicillin-binding protein dimerisation" evidence="18">
    <location>
        <begin position="68"/>
        <end position="216"/>
    </location>
</feature>
<keyword evidence="15 16" id="KW-0961">Cell wall biogenesis/degradation</keyword>
<keyword evidence="12 16" id="KW-0472">Membrane</keyword>
<keyword evidence="14 16" id="KW-0131">Cell cycle</keyword>
<evidence type="ECO:0000313" key="20">
    <source>
        <dbReference type="RefSeq" id="WP_034410503.1"/>
    </source>
</evidence>
<evidence type="ECO:0000256" key="8">
    <source>
        <dbReference type="ARBA" id="ARBA00022801"/>
    </source>
</evidence>
<keyword evidence="4 16" id="KW-0132">Cell division</keyword>
<keyword evidence="5 16" id="KW-0121">Carboxypeptidase</keyword>
<comment type="pathway">
    <text evidence="16">Cell wall biogenesis; peptidoglycan biosynthesis.</text>
</comment>
<comment type="similarity">
    <text evidence="16">Belongs to the transpeptidase family. FtsI subfamily.</text>
</comment>
<dbReference type="GO" id="GO:0071555">
    <property type="term" value="P:cell wall organization"/>
    <property type="evidence" value="ECO:0007669"/>
    <property type="project" value="UniProtKB-KW"/>
</dbReference>
<dbReference type="GO" id="GO:0000917">
    <property type="term" value="P:division septum assembly"/>
    <property type="evidence" value="ECO:0007669"/>
    <property type="project" value="UniProtKB-KW"/>
</dbReference>
<evidence type="ECO:0000256" key="7">
    <source>
        <dbReference type="ARBA" id="ARBA00022692"/>
    </source>
</evidence>
<dbReference type="Gene3D" id="3.40.710.10">
    <property type="entry name" value="DD-peptidase/beta-lactamase superfamily"/>
    <property type="match status" value="1"/>
</dbReference>
<dbReference type="AlphaFoldDB" id="A0A8B6X7R6"/>
<dbReference type="GO" id="GO:0009002">
    <property type="term" value="F:serine-type D-Ala-D-Ala carboxypeptidase activity"/>
    <property type="evidence" value="ECO:0007669"/>
    <property type="project" value="UniProtKB-UniRule"/>
</dbReference>
<dbReference type="Gene3D" id="3.90.1310.10">
    <property type="entry name" value="Penicillin-binding protein 2a (Domain 2)"/>
    <property type="match status" value="1"/>
</dbReference>
<comment type="function">
    <text evidence="16">Catalyzes cross-linking of the peptidoglycan cell wall at the division septum.</text>
</comment>
<dbReference type="GO" id="GO:0008955">
    <property type="term" value="F:peptidoglycan glycosyltransferase activity"/>
    <property type="evidence" value="ECO:0007669"/>
    <property type="project" value="InterPro"/>
</dbReference>
<evidence type="ECO:0000256" key="10">
    <source>
        <dbReference type="ARBA" id="ARBA00022984"/>
    </source>
</evidence>
<gene>
    <name evidence="16" type="primary">ftsI</name>
</gene>
<dbReference type="Gene3D" id="1.10.150.770">
    <property type="match status" value="1"/>
</dbReference>
<keyword evidence="2 16" id="KW-1003">Cell membrane</keyword>
<dbReference type="Gene3D" id="3.30.450.330">
    <property type="match status" value="1"/>
</dbReference>
<dbReference type="InterPro" id="IPR005311">
    <property type="entry name" value="PBP_dimer"/>
</dbReference>
<keyword evidence="10 16" id="KW-0573">Peptidoglycan synthesis</keyword>
<reference evidence="20" key="3">
    <citation type="journal article" date="2020" name="Adv. Appl. Microbiol.">
        <title>Peptidoglycan biosynthesis and remodeling revisited.</title>
        <authorList>
            <person name="Shaku M."/>
            <person name="Ealand C."/>
            <person name="Matlhabe O."/>
            <person name="Lala R."/>
            <person name="Kana B.D."/>
        </authorList>
    </citation>
    <scope>NUCLEOTIDE SEQUENCE</scope>
</reference>
<protein>
    <recommendedName>
        <fullName evidence="16">Peptidoglycan D,D-transpeptidase FtsI</fullName>
        <ecNumber evidence="16">3.4.16.4</ecNumber>
    </recommendedName>
    <alternativeName>
        <fullName evidence="16">Penicillin-binding protein 3</fullName>
        <shortName evidence="16">PBP-3</shortName>
    </alternativeName>
</protein>
<dbReference type="HAMAP" id="MF_02080">
    <property type="entry name" value="FtsI_transpept"/>
    <property type="match status" value="1"/>
</dbReference>
<reference evidence="20" key="1">
    <citation type="journal article" date="2008" name="FEMS Microbiol. Rev.">
        <title>The penicillin-binding proteins: structure and role in peptidoglycan biosynthesis.</title>
        <authorList>
            <person name="Sauvage E."/>
            <person name="Kerff F."/>
            <person name="Terrak M."/>
            <person name="Ayala J.A."/>
            <person name="Charlier P."/>
        </authorList>
    </citation>
    <scope>NUCLEOTIDE SEQUENCE</scope>
</reference>
<feature type="active site" description="Acyl-ester intermediate" evidence="16">
    <location>
        <position position="304"/>
    </location>
</feature>
<evidence type="ECO:0000256" key="15">
    <source>
        <dbReference type="ARBA" id="ARBA00023316"/>
    </source>
</evidence>
<evidence type="ECO:0000256" key="11">
    <source>
        <dbReference type="ARBA" id="ARBA00022989"/>
    </source>
</evidence>
<dbReference type="PANTHER" id="PTHR30627:SF1">
    <property type="entry name" value="PEPTIDOGLYCAN D,D-TRANSPEPTIDASE FTSI"/>
    <property type="match status" value="1"/>
</dbReference>
<evidence type="ECO:0000259" key="17">
    <source>
        <dbReference type="Pfam" id="PF00905"/>
    </source>
</evidence>
<dbReference type="InterPro" id="IPR001460">
    <property type="entry name" value="PCN-bd_Tpept"/>
</dbReference>